<reference evidence="2 3" key="1">
    <citation type="submission" date="2021-01" db="EMBL/GenBank/DDBJ databases">
        <title>Whole genome shotgun sequence of Planobispora siamensis NBRC 107568.</title>
        <authorList>
            <person name="Komaki H."/>
            <person name="Tamura T."/>
        </authorList>
    </citation>
    <scope>NUCLEOTIDE SEQUENCE [LARGE SCALE GENOMIC DNA]</scope>
    <source>
        <strain evidence="2 3">NBRC 107568</strain>
    </source>
</reference>
<dbReference type="AlphaFoldDB" id="A0A8J3SM34"/>
<dbReference type="InterPro" id="IPR050855">
    <property type="entry name" value="NDM-1-like"/>
</dbReference>
<dbReference type="SMART" id="SM00849">
    <property type="entry name" value="Lactamase_B"/>
    <property type="match status" value="1"/>
</dbReference>
<dbReference type="Proteomes" id="UP000619788">
    <property type="component" value="Unassembled WGS sequence"/>
</dbReference>
<feature type="domain" description="Metallo-beta-lactamase" evidence="1">
    <location>
        <begin position="17"/>
        <end position="202"/>
    </location>
</feature>
<evidence type="ECO:0000259" key="1">
    <source>
        <dbReference type="SMART" id="SM00849"/>
    </source>
</evidence>
<protein>
    <recommendedName>
        <fullName evidence="1">Metallo-beta-lactamase domain-containing protein</fullName>
    </recommendedName>
</protein>
<dbReference type="Gene3D" id="3.60.15.10">
    <property type="entry name" value="Ribonuclease Z/Hydroxyacylglutathione hydrolase-like"/>
    <property type="match status" value="1"/>
</dbReference>
<dbReference type="SUPFAM" id="SSF56281">
    <property type="entry name" value="Metallo-hydrolase/oxidoreductase"/>
    <property type="match status" value="1"/>
</dbReference>
<sequence>MTDLRIHTHTAAEAGIFANSYLLESGEGVVLVDANLLVSDAKALAARLAALRKPLLAAFVTHAHPDHFNGLPYVAGEQVPVYAAKAVAETIAEIAVPKREQWRPMYGDEWPDAYRVPEHPLAPGETVEVAGLRIEVHALGAAESHADSYLLVHAGARRAAFIGDVAFDGTHSYTADGHTGAWLEVLDRLAGELDGVRLYPGHGAPHDTGLLAGQRRYLLMYREAVRRISGGADHLTEAQKQELTGVMTRFLPGAPLEWLVGLGADAVAAELAARPGDG</sequence>
<dbReference type="EMBL" id="BOOJ01000075">
    <property type="protein sequence ID" value="GIH96968.1"/>
    <property type="molecule type" value="Genomic_DNA"/>
</dbReference>
<proteinExistence type="predicted"/>
<comment type="caution">
    <text evidence="2">The sequence shown here is derived from an EMBL/GenBank/DDBJ whole genome shotgun (WGS) entry which is preliminary data.</text>
</comment>
<gene>
    <name evidence="2" type="ORF">Psi01_75980</name>
</gene>
<evidence type="ECO:0000313" key="3">
    <source>
        <dbReference type="Proteomes" id="UP000619788"/>
    </source>
</evidence>
<evidence type="ECO:0000313" key="2">
    <source>
        <dbReference type="EMBL" id="GIH96968.1"/>
    </source>
</evidence>
<dbReference type="InterPro" id="IPR036866">
    <property type="entry name" value="RibonucZ/Hydroxyglut_hydro"/>
</dbReference>
<organism evidence="2 3">
    <name type="scientific">Planobispora siamensis</name>
    <dbReference type="NCBI Taxonomy" id="936338"/>
    <lineage>
        <taxon>Bacteria</taxon>
        <taxon>Bacillati</taxon>
        <taxon>Actinomycetota</taxon>
        <taxon>Actinomycetes</taxon>
        <taxon>Streptosporangiales</taxon>
        <taxon>Streptosporangiaceae</taxon>
        <taxon>Planobispora</taxon>
    </lineage>
</organism>
<dbReference type="InterPro" id="IPR001279">
    <property type="entry name" value="Metallo-B-lactamas"/>
</dbReference>
<keyword evidence="3" id="KW-1185">Reference proteome</keyword>
<name>A0A8J3SM34_9ACTN</name>
<dbReference type="Pfam" id="PF00753">
    <property type="entry name" value="Lactamase_B"/>
    <property type="match status" value="1"/>
</dbReference>
<dbReference type="PANTHER" id="PTHR42951">
    <property type="entry name" value="METALLO-BETA-LACTAMASE DOMAIN-CONTAINING"/>
    <property type="match status" value="1"/>
</dbReference>
<dbReference type="PANTHER" id="PTHR42951:SF4">
    <property type="entry name" value="ACYL-COENZYME A THIOESTERASE MBLAC2"/>
    <property type="match status" value="1"/>
</dbReference>
<accession>A0A8J3SM34</accession>
<dbReference type="RefSeq" id="WP_204068993.1">
    <property type="nucleotide sequence ID" value="NZ_BOOJ01000075.1"/>
</dbReference>